<evidence type="ECO:0000313" key="1">
    <source>
        <dbReference type="EMBL" id="CAG9610624.1"/>
    </source>
</evidence>
<protein>
    <recommendedName>
        <fullName evidence="3">DUF4085 family protein</fullName>
    </recommendedName>
</protein>
<gene>
    <name evidence="1" type="ORF">NEOCIP111885_04399</name>
</gene>
<name>A0A9C7GDW3_9BACI</name>
<sequence>MNYFTKDWYNEMTIIRFLDFPDTIEEWEENTQVFCQDSDFIKVCKEELEERKQDLLKYLPEPFHPFIYDGTLNTTYPSPNLRKLAADWVKKTEEKTLSVMKEYDKFFKSIKKLIPPNAQKIHDIGIHDAKVLDFKKNDKTFEIIFGDRKLKFTFTNVKKLAIPNRLLERWWLYAEIYPTEIGFELRVLFDDMSELFLEADNVLIDNI</sequence>
<comment type="caution">
    <text evidence="1">The sequence shown here is derived from an EMBL/GenBank/DDBJ whole genome shotgun (WGS) entry which is preliminary data.</text>
</comment>
<dbReference type="RefSeq" id="WP_230498985.1">
    <property type="nucleotide sequence ID" value="NZ_CAKJTG010000043.1"/>
</dbReference>
<reference evidence="1" key="1">
    <citation type="submission" date="2021-10" db="EMBL/GenBank/DDBJ databases">
        <authorList>
            <person name="Criscuolo A."/>
        </authorList>
    </citation>
    <scope>NUCLEOTIDE SEQUENCE</scope>
    <source>
        <strain evidence="1">CIP111885</strain>
    </source>
</reference>
<dbReference type="AlphaFoldDB" id="A0A9C7GDW3"/>
<evidence type="ECO:0000313" key="2">
    <source>
        <dbReference type="Proteomes" id="UP000789845"/>
    </source>
</evidence>
<keyword evidence="2" id="KW-1185">Reference proteome</keyword>
<dbReference type="EMBL" id="CAKJTG010000043">
    <property type="protein sequence ID" value="CAG9610624.1"/>
    <property type="molecule type" value="Genomic_DNA"/>
</dbReference>
<dbReference type="InterPro" id="IPR025144">
    <property type="entry name" value="DUF4085"/>
</dbReference>
<proteinExistence type="predicted"/>
<dbReference type="Pfam" id="PF13315">
    <property type="entry name" value="DUF4085"/>
    <property type="match status" value="1"/>
</dbReference>
<evidence type="ECO:0008006" key="3">
    <source>
        <dbReference type="Google" id="ProtNLM"/>
    </source>
</evidence>
<organism evidence="1 2">
    <name type="scientific">Pseudoneobacillus rhizosphaerae</name>
    <dbReference type="NCBI Taxonomy" id="2880968"/>
    <lineage>
        <taxon>Bacteria</taxon>
        <taxon>Bacillati</taxon>
        <taxon>Bacillota</taxon>
        <taxon>Bacilli</taxon>
        <taxon>Bacillales</taxon>
        <taxon>Bacillaceae</taxon>
        <taxon>Pseudoneobacillus</taxon>
    </lineage>
</organism>
<dbReference type="Proteomes" id="UP000789845">
    <property type="component" value="Unassembled WGS sequence"/>
</dbReference>
<accession>A0A9C7GDW3</accession>